<dbReference type="EC" id="3.2.1.17" evidence="7"/>
<dbReference type="InterPro" id="IPR002196">
    <property type="entry name" value="Glyco_hydro_24"/>
</dbReference>
<keyword evidence="2 7" id="KW-0929">Antimicrobial</keyword>
<evidence type="ECO:0000256" key="3">
    <source>
        <dbReference type="ARBA" id="ARBA00022638"/>
    </source>
</evidence>
<dbReference type="GO" id="GO:0003796">
    <property type="term" value="F:lysozyme activity"/>
    <property type="evidence" value="ECO:0007669"/>
    <property type="project" value="UniProtKB-EC"/>
</dbReference>
<dbReference type="SUPFAM" id="SSF53955">
    <property type="entry name" value="Lysozyme-like"/>
    <property type="match status" value="1"/>
</dbReference>
<dbReference type="EMBL" id="JGVH01000079">
    <property type="protein sequence ID" value="KER01569.1"/>
    <property type="molecule type" value="Genomic_DNA"/>
</dbReference>
<dbReference type="InterPro" id="IPR033907">
    <property type="entry name" value="Endolysin_autolysin"/>
</dbReference>
<dbReference type="CDD" id="cd00737">
    <property type="entry name" value="lyz_endolysin_autolysin"/>
    <property type="match status" value="1"/>
</dbReference>
<dbReference type="PANTHER" id="PTHR38107:SF3">
    <property type="entry name" value="LYSOZYME RRRD-RELATED"/>
    <property type="match status" value="1"/>
</dbReference>
<keyword evidence="5" id="KW-1035">Host cytoplasm</keyword>
<dbReference type="PATRIC" id="fig|1393735.3.peg.3956"/>
<evidence type="ECO:0000313" key="8">
    <source>
        <dbReference type="EMBL" id="KER01569.1"/>
    </source>
</evidence>
<dbReference type="GO" id="GO:0016998">
    <property type="term" value="P:cell wall macromolecule catabolic process"/>
    <property type="evidence" value="ECO:0007669"/>
    <property type="project" value="InterPro"/>
</dbReference>
<dbReference type="AlphaFoldDB" id="A0A081RSB6"/>
<comment type="caution">
    <text evidence="8">The sequence shown here is derived from an EMBL/GenBank/DDBJ whole genome shotgun (WGS) entry which is preliminary data.</text>
</comment>
<evidence type="ECO:0000256" key="7">
    <source>
        <dbReference type="RuleBase" id="RU003788"/>
    </source>
</evidence>
<dbReference type="InterPro" id="IPR034690">
    <property type="entry name" value="Endolysin_T4_type"/>
</dbReference>
<comment type="catalytic activity">
    <reaction evidence="1 7">
        <text>Hydrolysis of (1-&gt;4)-beta-linkages between N-acetylmuramic acid and N-acetyl-D-glucosamine residues in a peptidoglycan and between N-acetyl-D-glucosamine residues in chitodextrins.</text>
        <dbReference type="EC" id="3.2.1.17"/>
    </reaction>
</comment>
<name>A0A081RSB6_PHOTE</name>
<dbReference type="HAMAP" id="MF_04110">
    <property type="entry name" value="ENDOLYSIN_T4"/>
    <property type="match status" value="1"/>
</dbReference>
<organism evidence="8 9">
    <name type="scientific">Photorhabdus temperata subsp. temperata Meg1</name>
    <dbReference type="NCBI Taxonomy" id="1393735"/>
    <lineage>
        <taxon>Bacteria</taxon>
        <taxon>Pseudomonadati</taxon>
        <taxon>Pseudomonadota</taxon>
        <taxon>Gammaproteobacteria</taxon>
        <taxon>Enterobacterales</taxon>
        <taxon>Morganellaceae</taxon>
        <taxon>Photorhabdus</taxon>
    </lineage>
</organism>
<sequence>MQISEKGLKALKGYEGLSLTAYRCPAGVWTIGYGHTYGVKPGDVITDEQATQFLHDDLAPVYLTIETNVKVPLTQGQFDALCSFIFNCGTGAFVRSTLLKKLNAGDYKGAANQFMRWNQAGGRVLPGLDVRRASEKTMFLS</sequence>
<dbReference type="Pfam" id="PF00959">
    <property type="entry name" value="Phage_lysozyme"/>
    <property type="match status" value="1"/>
</dbReference>
<keyword evidence="6 7" id="KW-0326">Glycosidase</keyword>
<dbReference type="InterPro" id="IPR051018">
    <property type="entry name" value="Bacteriophage_GH24"/>
</dbReference>
<dbReference type="InterPro" id="IPR023347">
    <property type="entry name" value="Lysozyme_dom_sf"/>
</dbReference>
<evidence type="ECO:0000256" key="4">
    <source>
        <dbReference type="ARBA" id="ARBA00022801"/>
    </source>
</evidence>
<dbReference type="GO" id="GO:0031640">
    <property type="term" value="P:killing of cells of another organism"/>
    <property type="evidence" value="ECO:0007669"/>
    <property type="project" value="UniProtKB-KW"/>
</dbReference>
<protein>
    <recommendedName>
        <fullName evidence="7">Lysozyme</fullName>
        <ecNumber evidence="7">3.2.1.17</ecNumber>
    </recommendedName>
</protein>
<gene>
    <name evidence="8" type="ORF">MEG1DRAFT_03860</name>
</gene>
<keyword evidence="4 7" id="KW-0378">Hydrolase</keyword>
<dbReference type="Proteomes" id="UP000028002">
    <property type="component" value="Unassembled WGS sequence"/>
</dbReference>
<evidence type="ECO:0000256" key="5">
    <source>
        <dbReference type="ARBA" id="ARBA00023200"/>
    </source>
</evidence>
<dbReference type="RefSeq" id="WP_036841074.1">
    <property type="nucleotide sequence ID" value="NZ_CAWLUD010000079.1"/>
</dbReference>
<evidence type="ECO:0000256" key="2">
    <source>
        <dbReference type="ARBA" id="ARBA00022529"/>
    </source>
</evidence>
<dbReference type="Gene3D" id="1.10.530.40">
    <property type="match status" value="1"/>
</dbReference>
<reference evidence="8 9" key="1">
    <citation type="submission" date="2014-03" db="EMBL/GenBank/DDBJ databases">
        <title>Draft Genome of Photorhabdus temperata Meg1.</title>
        <authorList>
            <person name="Hurst S.G.IV."/>
            <person name="Morris K."/>
            <person name="Thomas K."/>
            <person name="Tisa L.S."/>
        </authorList>
    </citation>
    <scope>NUCLEOTIDE SEQUENCE [LARGE SCALE GENOMIC DNA]</scope>
    <source>
        <strain evidence="8 9">Meg1</strain>
    </source>
</reference>
<dbReference type="InterPro" id="IPR023346">
    <property type="entry name" value="Lysozyme-like_dom_sf"/>
</dbReference>
<evidence type="ECO:0000256" key="6">
    <source>
        <dbReference type="ARBA" id="ARBA00023295"/>
    </source>
</evidence>
<proteinExistence type="inferred from homology"/>
<dbReference type="GO" id="GO:0042742">
    <property type="term" value="P:defense response to bacterium"/>
    <property type="evidence" value="ECO:0007669"/>
    <property type="project" value="UniProtKB-KW"/>
</dbReference>
<comment type="similarity">
    <text evidence="7">Belongs to the glycosyl hydrolase 24 family.</text>
</comment>
<accession>A0A081RSB6</accession>
<evidence type="ECO:0000313" key="9">
    <source>
        <dbReference type="Proteomes" id="UP000028002"/>
    </source>
</evidence>
<dbReference type="PANTHER" id="PTHR38107">
    <property type="match status" value="1"/>
</dbReference>
<evidence type="ECO:0000256" key="1">
    <source>
        <dbReference type="ARBA" id="ARBA00000632"/>
    </source>
</evidence>
<keyword evidence="3 7" id="KW-0081">Bacteriolytic enzyme</keyword>
<dbReference type="GO" id="GO:0009253">
    <property type="term" value="P:peptidoglycan catabolic process"/>
    <property type="evidence" value="ECO:0007669"/>
    <property type="project" value="InterPro"/>
</dbReference>